<dbReference type="InterPro" id="IPR011990">
    <property type="entry name" value="TPR-like_helical_dom_sf"/>
</dbReference>
<protein>
    <submittedName>
        <fullName evidence="4">Uncharacterized protein</fullName>
    </submittedName>
</protein>
<evidence type="ECO:0000256" key="2">
    <source>
        <dbReference type="ARBA" id="ARBA00022803"/>
    </source>
</evidence>
<gene>
    <name evidence="4" type="ORF">AWM70_09720</name>
</gene>
<dbReference type="EMBL" id="CP014167">
    <property type="protein sequence ID" value="ANS74838.1"/>
    <property type="molecule type" value="Genomic_DNA"/>
</dbReference>
<dbReference type="SMART" id="SM00028">
    <property type="entry name" value="TPR"/>
    <property type="match status" value="3"/>
</dbReference>
<name>A0A1B1N099_9BACL</name>
<dbReference type="Pfam" id="PF14559">
    <property type="entry name" value="TPR_19"/>
    <property type="match status" value="1"/>
</dbReference>
<dbReference type="Gene3D" id="1.25.40.10">
    <property type="entry name" value="Tetratricopeptide repeat domain"/>
    <property type="match status" value="2"/>
</dbReference>
<reference evidence="4 5" key="1">
    <citation type="submission" date="2016-01" db="EMBL/GenBank/DDBJ databases">
        <title>Complete Genome Sequence of Paenibacillus yonginensis DCY84, a novel Plant Growth-Promoting Bacteria with Elicitation of Induced Systemic Resistance.</title>
        <authorList>
            <person name="Kim Y.J."/>
            <person name="Yang D.C."/>
            <person name="Sukweenadhi J."/>
        </authorList>
    </citation>
    <scope>NUCLEOTIDE SEQUENCE [LARGE SCALE GENOMIC DNA]</scope>
    <source>
        <strain evidence="4 5">DCY84</strain>
    </source>
</reference>
<feature type="repeat" description="TPR" evidence="3">
    <location>
        <begin position="3"/>
        <end position="36"/>
    </location>
</feature>
<dbReference type="Pfam" id="PF13432">
    <property type="entry name" value="TPR_16"/>
    <property type="match status" value="1"/>
</dbReference>
<proteinExistence type="predicted"/>
<dbReference type="OrthoDB" id="2658522at2"/>
<dbReference type="PROSITE" id="PS50005">
    <property type="entry name" value="TPR"/>
    <property type="match status" value="2"/>
</dbReference>
<evidence type="ECO:0000313" key="5">
    <source>
        <dbReference type="Proteomes" id="UP000092573"/>
    </source>
</evidence>
<organism evidence="4 5">
    <name type="scientific">Paenibacillus yonginensis</name>
    <dbReference type="NCBI Taxonomy" id="1462996"/>
    <lineage>
        <taxon>Bacteria</taxon>
        <taxon>Bacillati</taxon>
        <taxon>Bacillota</taxon>
        <taxon>Bacilli</taxon>
        <taxon>Bacillales</taxon>
        <taxon>Paenibacillaceae</taxon>
        <taxon>Paenibacillus</taxon>
    </lineage>
</organism>
<evidence type="ECO:0000313" key="4">
    <source>
        <dbReference type="EMBL" id="ANS74838.1"/>
    </source>
</evidence>
<dbReference type="AlphaFoldDB" id="A0A1B1N099"/>
<feature type="repeat" description="TPR" evidence="3">
    <location>
        <begin position="37"/>
        <end position="70"/>
    </location>
</feature>
<dbReference type="PANTHER" id="PTHR44227">
    <property type="match status" value="1"/>
</dbReference>
<evidence type="ECO:0000256" key="1">
    <source>
        <dbReference type="ARBA" id="ARBA00022737"/>
    </source>
</evidence>
<dbReference type="SUPFAM" id="SSF48452">
    <property type="entry name" value="TPR-like"/>
    <property type="match status" value="1"/>
</dbReference>
<dbReference type="PANTHER" id="PTHR44227:SF3">
    <property type="entry name" value="PROTEIN O-MANNOSYL-TRANSFERASE TMTC4"/>
    <property type="match status" value="1"/>
</dbReference>
<sequence length="177" mass="20585">MKADDLLRKAYKCILDNDFEGAISWFEQAIEIEPDRADIRYRCSITYARSDKLEQAIRNVKEAIRLDPQEPSYKLHFQRLQAKELTRQAVRKLQFRQDDDFGEAAEAAKLLEEAAKLDPLSAEAQVWLALSYGETKDYHKALKAIWEASALMQDDAVSEHLIKLEQRFKTYIDHSSY</sequence>
<keyword evidence="2 3" id="KW-0802">TPR repeat</keyword>
<dbReference type="RefSeq" id="WP_068695890.1">
    <property type="nucleotide sequence ID" value="NZ_CP014167.1"/>
</dbReference>
<dbReference type="Proteomes" id="UP000092573">
    <property type="component" value="Chromosome"/>
</dbReference>
<keyword evidence="1" id="KW-0677">Repeat</keyword>
<dbReference type="InterPro" id="IPR019734">
    <property type="entry name" value="TPR_rpt"/>
</dbReference>
<dbReference type="KEGG" id="pyg:AWM70_09720"/>
<evidence type="ECO:0000256" key="3">
    <source>
        <dbReference type="PROSITE-ProRule" id="PRU00339"/>
    </source>
</evidence>
<keyword evidence="5" id="KW-1185">Reference proteome</keyword>
<dbReference type="STRING" id="1462996.AWM70_09720"/>
<dbReference type="InterPro" id="IPR052346">
    <property type="entry name" value="O-mannosyl-transferase_TMTC"/>
</dbReference>
<accession>A0A1B1N099</accession>